<protein>
    <submittedName>
        <fullName evidence="1">Uncharacterized protein</fullName>
    </submittedName>
</protein>
<proteinExistence type="predicted"/>
<dbReference type="AlphaFoldDB" id="A0A0F9GDZ9"/>
<name>A0A0F9GDZ9_9ZZZZ</name>
<reference evidence="1" key="1">
    <citation type="journal article" date="2015" name="Nature">
        <title>Complex archaea that bridge the gap between prokaryotes and eukaryotes.</title>
        <authorList>
            <person name="Spang A."/>
            <person name="Saw J.H."/>
            <person name="Jorgensen S.L."/>
            <person name="Zaremba-Niedzwiedzka K."/>
            <person name="Martijn J."/>
            <person name="Lind A.E."/>
            <person name="van Eijk R."/>
            <person name="Schleper C."/>
            <person name="Guy L."/>
            <person name="Ettema T.J."/>
        </authorList>
    </citation>
    <scope>NUCLEOTIDE SEQUENCE</scope>
</reference>
<accession>A0A0F9GDZ9</accession>
<gene>
    <name evidence="1" type="ORF">LCGC14_1921750</name>
</gene>
<comment type="caution">
    <text evidence="1">The sequence shown here is derived from an EMBL/GenBank/DDBJ whole genome shotgun (WGS) entry which is preliminary data.</text>
</comment>
<dbReference type="EMBL" id="LAZR01020477">
    <property type="protein sequence ID" value="KKL88736.1"/>
    <property type="molecule type" value="Genomic_DNA"/>
</dbReference>
<organism evidence="1">
    <name type="scientific">marine sediment metagenome</name>
    <dbReference type="NCBI Taxonomy" id="412755"/>
    <lineage>
        <taxon>unclassified sequences</taxon>
        <taxon>metagenomes</taxon>
        <taxon>ecological metagenomes</taxon>
    </lineage>
</organism>
<evidence type="ECO:0000313" key="1">
    <source>
        <dbReference type="EMBL" id="KKL88736.1"/>
    </source>
</evidence>
<sequence>MPWDNHEKCATLKREGVNLIQLKLDKLRYAAELRDIRFRILLLKLKEEQ</sequence>